<evidence type="ECO:0000256" key="5">
    <source>
        <dbReference type="ARBA" id="ARBA00022692"/>
    </source>
</evidence>
<sequence>MEDHDSDSSQFGSEGTHSGGYEVVVMDSHEPRDIFCQMDILRQYNDDFVWKELHRWVKFEEVLEEKGKRWSKPHVSSLYMQSLTELHTLMASNPCILDMEAQSMYEVVDKVLEEWRNEGTVSNLLWNHVRALMLKKHKHQHVSSKYVKRHTSKAKLNESKHKLSPVREISESVSAPNLHGYANEGYESSHSNEDGSNEFLSFGSELNDKFKRKIPDGAEVLNIMVGEVEELKNRRLCAFVRLNEAKDVGKITEVSLPTRFLFILLVPLDDIGVGVEIGRCLGTLMTDEIFREAAYRSSNKVEILSALLDFTSHVTVLPPGCWDKNNRIEPPKVMPAKDSRPNAKPTKKVNKVPDEEEDGHDPSLERTGRLFGGLIQDVKRKWKWYISDFTDAIHVQCFASFVYLFLATLTPNVTFGGLLGVATKQYMGTMECILAAAVTGIIFALFSGQPMNILGSTGPMLVLESILYNLCEEHDWDFLSLRIWVGLWTTLILLIIVAFDLSSLVRYITRFTEESFACLIAFIFIYEAFKQLIEIEHVAPVELHSQSKPLKDCFCIFLNNTQLENDDVTSRHVRSLQTTPRNEVITDNIPIPVAWALNNCTENGGFLGGVDCHPGDFVPDVFFFSVLLFLGTFTVAYGVKIFRNSGFFPIFIRNTVGDFGVLIAIIVMVFVDILLGIPTPKLSVPTEFKPTRPDRGWIINPISEKNPWWIILASAIPAILASILVFLDQQITSVIVNRKENKLKKGGGYHLDLLVVALLITLLSFLGLPWYVAATVTAIAHVMSLRKESQCTAPGEKPTFLGVREQRVTALLVGIFSGLAVLITSVLKHIPMPVLYGVFFYMGASALSGMQLIQRILIVFMPQKYQPDYKFLRHVPLIKVHLYTGVQIISLAALWAVKSISSISIVFPLMVLAICFERKALDFIFTQHELKWMDELLPGSKINQETGKTQKKTYKSFIVKPKTIRSLSVPVYSHALQLKPTELKSSISISNESLRRRSCYEDIQRFSTKRKISVSSLPVNLSPRCDSPDAEPESKKNGFNFSEV</sequence>
<evidence type="ECO:0000259" key="11">
    <source>
        <dbReference type="Pfam" id="PF00955"/>
    </source>
</evidence>
<protein>
    <recommendedName>
        <fullName evidence="9">Anion exchange protein</fullName>
    </recommendedName>
</protein>
<keyword evidence="8 9" id="KW-0472">Membrane</keyword>
<feature type="transmembrane region" description="Helical" evidence="9">
    <location>
        <begin position="708"/>
        <end position="727"/>
    </location>
</feature>
<organism evidence="13 14">
    <name type="scientific">Magallana gigas</name>
    <name type="common">Pacific oyster</name>
    <name type="synonym">Crassostrea gigas</name>
    <dbReference type="NCBI Taxonomy" id="29159"/>
    <lineage>
        <taxon>Eukaryota</taxon>
        <taxon>Metazoa</taxon>
        <taxon>Spiralia</taxon>
        <taxon>Lophotrochozoa</taxon>
        <taxon>Mollusca</taxon>
        <taxon>Bivalvia</taxon>
        <taxon>Autobranchia</taxon>
        <taxon>Pteriomorphia</taxon>
        <taxon>Ostreida</taxon>
        <taxon>Ostreoidea</taxon>
        <taxon>Ostreidae</taxon>
        <taxon>Magallana</taxon>
    </lineage>
</organism>
<dbReference type="AlphaFoldDB" id="A0A8W8ML47"/>
<feature type="region of interest" description="Disordered" evidence="10">
    <location>
        <begin position="144"/>
        <end position="168"/>
    </location>
</feature>
<feature type="domain" description="Bicarbonate transporter-like transmembrane" evidence="11">
    <location>
        <begin position="369"/>
        <end position="936"/>
    </location>
</feature>
<accession>A0A8W8ML47</accession>
<feature type="transmembrane region" description="Helical" evidence="9">
    <location>
        <begin position="808"/>
        <end position="827"/>
    </location>
</feature>
<dbReference type="PRINTS" id="PR01232">
    <property type="entry name" value="NAHCO3TRSPRT"/>
</dbReference>
<feature type="region of interest" description="Disordered" evidence="10">
    <location>
        <begin position="1022"/>
        <end position="1044"/>
    </location>
</feature>
<feature type="region of interest" description="Disordered" evidence="10">
    <location>
        <begin position="329"/>
        <end position="364"/>
    </location>
</feature>
<name>A0A8W8ML47_MAGGI</name>
<evidence type="ECO:0000256" key="8">
    <source>
        <dbReference type="ARBA" id="ARBA00023136"/>
    </source>
</evidence>
<keyword evidence="5 9" id="KW-0812">Transmembrane</keyword>
<evidence type="ECO:0000256" key="7">
    <source>
        <dbReference type="ARBA" id="ARBA00023065"/>
    </source>
</evidence>
<reference evidence="13" key="1">
    <citation type="submission" date="2022-08" db="UniProtKB">
        <authorList>
            <consortium name="EnsemblMetazoa"/>
        </authorList>
    </citation>
    <scope>IDENTIFICATION</scope>
    <source>
        <strain evidence="13">05x7-T-G4-1.051#20</strain>
    </source>
</reference>
<feature type="transmembrane region" description="Helical" evidence="9">
    <location>
        <begin position="839"/>
        <end position="860"/>
    </location>
</feature>
<feature type="transmembrane region" description="Helical" evidence="9">
    <location>
        <begin position="659"/>
        <end position="677"/>
    </location>
</feature>
<dbReference type="NCBIfam" id="TIGR00834">
    <property type="entry name" value="ae"/>
    <property type="match status" value="1"/>
</dbReference>
<feature type="domain" description="Band 3 cytoplasmic" evidence="12">
    <location>
        <begin position="33"/>
        <end position="323"/>
    </location>
</feature>
<dbReference type="InterPro" id="IPR013769">
    <property type="entry name" value="Band3_cytoplasmic_dom"/>
</dbReference>
<dbReference type="Gene3D" id="1.10.287.570">
    <property type="entry name" value="Helical hairpin bin"/>
    <property type="match status" value="1"/>
</dbReference>
<feature type="compositionally biased region" description="Basic and acidic residues" evidence="10">
    <location>
        <begin position="329"/>
        <end position="341"/>
    </location>
</feature>
<dbReference type="OMA" id="IQVICFI"/>
<evidence type="ECO:0000256" key="3">
    <source>
        <dbReference type="ARBA" id="ARBA00022448"/>
    </source>
</evidence>
<dbReference type="SUPFAM" id="SSF55804">
    <property type="entry name" value="Phoshotransferase/anion transport protein"/>
    <property type="match status" value="1"/>
</dbReference>
<dbReference type="Pfam" id="PF07565">
    <property type="entry name" value="Band_3_cyto"/>
    <property type="match status" value="1"/>
</dbReference>
<dbReference type="EnsemblMetazoa" id="G33637.1">
    <property type="protein sequence ID" value="G33637.1:cds"/>
    <property type="gene ID" value="G33637"/>
</dbReference>
<dbReference type="GO" id="GO:0051453">
    <property type="term" value="P:regulation of intracellular pH"/>
    <property type="evidence" value="ECO:0007669"/>
    <property type="project" value="TreeGrafter"/>
</dbReference>
<dbReference type="InterPro" id="IPR016152">
    <property type="entry name" value="PTrfase/Anion_transptr"/>
</dbReference>
<feature type="transmembrane region" description="Helical" evidence="9">
    <location>
        <begin position="747"/>
        <end position="764"/>
    </location>
</feature>
<dbReference type="GO" id="GO:0008509">
    <property type="term" value="F:monoatomic anion transmembrane transporter activity"/>
    <property type="evidence" value="ECO:0007669"/>
    <property type="project" value="InterPro"/>
</dbReference>
<feature type="transmembrane region" description="Helical" evidence="9">
    <location>
        <begin position="401"/>
        <end position="421"/>
    </location>
</feature>
<feature type="transmembrane region" description="Helical" evidence="9">
    <location>
        <begin position="433"/>
        <end position="451"/>
    </location>
</feature>
<keyword evidence="4" id="KW-1003">Cell membrane</keyword>
<dbReference type="InterPro" id="IPR003020">
    <property type="entry name" value="HCO3_transpt_euk"/>
</dbReference>
<feature type="transmembrane region" description="Helical" evidence="9">
    <location>
        <begin position="483"/>
        <end position="504"/>
    </location>
</feature>
<dbReference type="GO" id="GO:0008510">
    <property type="term" value="F:sodium:bicarbonate symporter activity"/>
    <property type="evidence" value="ECO:0007669"/>
    <property type="project" value="TreeGrafter"/>
</dbReference>
<dbReference type="Proteomes" id="UP000005408">
    <property type="component" value="Unassembled WGS sequence"/>
</dbReference>
<dbReference type="GO" id="GO:0016323">
    <property type="term" value="C:basolateral plasma membrane"/>
    <property type="evidence" value="ECO:0007669"/>
    <property type="project" value="UniProtKB-SubCell"/>
</dbReference>
<feature type="transmembrane region" description="Helical" evidence="9">
    <location>
        <begin position="903"/>
        <end position="921"/>
    </location>
</feature>
<dbReference type="GO" id="GO:0005452">
    <property type="term" value="F:solute:inorganic anion antiporter activity"/>
    <property type="evidence" value="ECO:0007669"/>
    <property type="project" value="InterPro"/>
</dbReference>
<dbReference type="OrthoDB" id="1735926at2759"/>
<evidence type="ECO:0000256" key="2">
    <source>
        <dbReference type="ARBA" id="ARBA00010993"/>
    </source>
</evidence>
<evidence type="ECO:0000256" key="1">
    <source>
        <dbReference type="ARBA" id="ARBA00004554"/>
    </source>
</evidence>
<proteinExistence type="inferred from homology"/>
<evidence type="ECO:0000256" key="4">
    <source>
        <dbReference type="ARBA" id="ARBA00022475"/>
    </source>
</evidence>
<evidence type="ECO:0000256" key="10">
    <source>
        <dbReference type="SAM" id="MobiDB-lite"/>
    </source>
</evidence>
<feature type="compositionally biased region" description="Basic residues" evidence="10">
    <location>
        <begin position="144"/>
        <end position="153"/>
    </location>
</feature>
<evidence type="ECO:0000313" key="13">
    <source>
        <dbReference type="EnsemblMetazoa" id="G33637.1:cds"/>
    </source>
</evidence>
<feature type="transmembrane region" description="Helical" evidence="9">
    <location>
        <begin position="516"/>
        <end position="533"/>
    </location>
</feature>
<dbReference type="Gene3D" id="3.40.930.10">
    <property type="entry name" value="Mannitol-specific EII, Chain A"/>
    <property type="match status" value="1"/>
</dbReference>
<comment type="subcellular location">
    <subcellularLocation>
        <location evidence="1">Basolateral cell membrane</location>
        <topology evidence="1">Multi-pass membrane protein</topology>
    </subcellularLocation>
    <subcellularLocation>
        <location evidence="9">Membrane</location>
        <topology evidence="9">Multi-pass membrane protein</topology>
    </subcellularLocation>
</comment>
<keyword evidence="3 9" id="KW-0813">Transport</keyword>
<keyword evidence="6 9" id="KW-1133">Transmembrane helix</keyword>
<evidence type="ECO:0000259" key="12">
    <source>
        <dbReference type="Pfam" id="PF07565"/>
    </source>
</evidence>
<dbReference type="InterPro" id="IPR003024">
    <property type="entry name" value="Na/HCO3_transpt"/>
</dbReference>
<keyword evidence="7 9" id="KW-0406">Ion transport</keyword>
<evidence type="ECO:0000313" key="14">
    <source>
        <dbReference type="Proteomes" id="UP000005408"/>
    </source>
</evidence>
<dbReference type="PANTHER" id="PTHR11453">
    <property type="entry name" value="ANION EXCHANGE PROTEIN"/>
    <property type="match status" value="1"/>
</dbReference>
<evidence type="ECO:0000256" key="6">
    <source>
        <dbReference type="ARBA" id="ARBA00022989"/>
    </source>
</evidence>
<dbReference type="PRINTS" id="PR01231">
    <property type="entry name" value="HCO3TRNSPORT"/>
</dbReference>
<keyword evidence="14" id="KW-1185">Reference proteome</keyword>
<dbReference type="InterPro" id="IPR011531">
    <property type="entry name" value="HCO3_transpt-like_TM_dom"/>
</dbReference>
<dbReference type="PANTHER" id="PTHR11453:SF36">
    <property type="entry name" value="ANION EXCHANGE PROTEIN"/>
    <property type="match status" value="1"/>
</dbReference>
<comment type="similarity">
    <text evidence="2 9">Belongs to the anion exchanger (TC 2.A.31) family.</text>
</comment>
<evidence type="ECO:0000256" key="9">
    <source>
        <dbReference type="RuleBase" id="RU362035"/>
    </source>
</evidence>
<feature type="transmembrane region" description="Helical" evidence="9">
    <location>
        <begin position="621"/>
        <end position="639"/>
    </location>
</feature>
<dbReference type="FunFam" id="1.10.287.570:FF:000001">
    <property type="entry name" value="Anion exchange protein"/>
    <property type="match status" value="1"/>
</dbReference>
<dbReference type="Pfam" id="PF00955">
    <property type="entry name" value="HCO3_cotransp"/>
    <property type="match status" value="1"/>
</dbReference>